<evidence type="ECO:0000313" key="1">
    <source>
        <dbReference type="EMBL" id="CAL1388321.1"/>
    </source>
</evidence>
<dbReference type="PANTHER" id="PTHR36617">
    <property type="entry name" value="PROTEIN, PUTATIVE-RELATED"/>
    <property type="match status" value="1"/>
</dbReference>
<gene>
    <name evidence="1" type="ORF">LTRI10_LOCUS29254</name>
</gene>
<sequence length="210" mass="23148">MGDLIVVTIPCTARPAEPPTRKQTRVIELIHSRSSTLSLWRRLIEIKFPNPTSSWRAGARSGPIGCSVWMGIMKLEADFWKLAHITPSGGAWVSFWNDCWLPGTVLRDPYPRVAAASTNQDAWVSNVISFNNESVGWDLSLSICLRGGAERERTDLINKLSLLPYGSISIGPAKLIWRPSVRGGFTVKSKYTALNKAKYASVDDFSGAVV</sequence>
<dbReference type="PANTHER" id="PTHR36617:SF16">
    <property type="entry name" value="OS04G0516500 PROTEIN"/>
    <property type="match status" value="1"/>
</dbReference>
<dbReference type="EMBL" id="OZ034818">
    <property type="protein sequence ID" value="CAL1388321.1"/>
    <property type="molecule type" value="Genomic_DNA"/>
</dbReference>
<name>A0AAV2EQS9_9ROSI</name>
<evidence type="ECO:0000313" key="2">
    <source>
        <dbReference type="Proteomes" id="UP001497516"/>
    </source>
</evidence>
<organism evidence="1 2">
    <name type="scientific">Linum trigynum</name>
    <dbReference type="NCBI Taxonomy" id="586398"/>
    <lineage>
        <taxon>Eukaryota</taxon>
        <taxon>Viridiplantae</taxon>
        <taxon>Streptophyta</taxon>
        <taxon>Embryophyta</taxon>
        <taxon>Tracheophyta</taxon>
        <taxon>Spermatophyta</taxon>
        <taxon>Magnoliopsida</taxon>
        <taxon>eudicotyledons</taxon>
        <taxon>Gunneridae</taxon>
        <taxon>Pentapetalae</taxon>
        <taxon>rosids</taxon>
        <taxon>fabids</taxon>
        <taxon>Malpighiales</taxon>
        <taxon>Linaceae</taxon>
        <taxon>Linum</taxon>
    </lineage>
</organism>
<proteinExistence type="predicted"/>
<dbReference type="Proteomes" id="UP001497516">
    <property type="component" value="Chromosome 5"/>
</dbReference>
<protein>
    <submittedName>
        <fullName evidence="1">Uncharacterized protein</fullName>
    </submittedName>
</protein>
<reference evidence="1 2" key="1">
    <citation type="submission" date="2024-04" db="EMBL/GenBank/DDBJ databases">
        <authorList>
            <person name="Fracassetti M."/>
        </authorList>
    </citation>
    <scope>NUCLEOTIDE SEQUENCE [LARGE SCALE GENOMIC DNA]</scope>
</reference>
<keyword evidence="2" id="KW-1185">Reference proteome</keyword>
<dbReference type="AlphaFoldDB" id="A0AAV2EQS9"/>
<accession>A0AAV2EQS9</accession>